<evidence type="ECO:0000313" key="1">
    <source>
        <dbReference type="EMBL" id="TBT99688.1"/>
    </source>
</evidence>
<name>A0A4Q9KXL3_9MICR</name>
<protein>
    <submittedName>
        <fullName evidence="1">Ribosomal protein S7</fullName>
    </submittedName>
</protein>
<comment type="caution">
    <text evidence="1">The sequence shown here is derived from an EMBL/GenBank/DDBJ whole genome shotgun (WGS) entry which is preliminary data.</text>
</comment>
<proteinExistence type="predicted"/>
<dbReference type="AlphaFoldDB" id="A0A4Q9KXL3"/>
<accession>A0A4Q9KXL3</accession>
<dbReference type="GO" id="GO:0005840">
    <property type="term" value="C:ribosome"/>
    <property type="evidence" value="ECO:0007669"/>
    <property type="project" value="UniProtKB-KW"/>
</dbReference>
<evidence type="ECO:0000313" key="2">
    <source>
        <dbReference type="Proteomes" id="UP000292362"/>
    </source>
</evidence>
<dbReference type="Proteomes" id="UP000292362">
    <property type="component" value="Unassembled WGS sequence"/>
</dbReference>
<organism evidence="1 2">
    <name type="scientific">Hamiltosporidium tvaerminnensis</name>
    <dbReference type="NCBI Taxonomy" id="1176355"/>
    <lineage>
        <taxon>Eukaryota</taxon>
        <taxon>Fungi</taxon>
        <taxon>Fungi incertae sedis</taxon>
        <taxon>Microsporidia</taxon>
        <taxon>Dubosqiidae</taxon>
        <taxon>Hamiltosporidium</taxon>
    </lineage>
</organism>
<sequence length="170" mass="19851">MNLKGETDEQTELEKKISEIIEVNYSDKLKPEHKPLLDKIKLQLVPLQNKNILLIKIPDPVLCALRKFFTKFITKMRKIFSAYMIFVVRRADSYLTAKKKPNKELMEDLISNLCYPSVIKMRTTDVNLEGRVENAILERRSDFTEDDLEGMSAAFETLTEKKIRYTIGNY</sequence>
<gene>
    <name evidence="1" type="ORF">CWI37_1251p0010</name>
</gene>
<keyword evidence="1" id="KW-0687">Ribonucleoprotein</keyword>
<dbReference type="EMBL" id="PITJ01001251">
    <property type="protein sequence ID" value="TBT99688.1"/>
    <property type="molecule type" value="Genomic_DNA"/>
</dbReference>
<reference evidence="1 2" key="1">
    <citation type="submission" date="2017-12" db="EMBL/GenBank/DDBJ databases">
        <authorList>
            <person name="Pombert J.-F."/>
            <person name="Haag K.L."/>
            <person name="Ebert D."/>
        </authorList>
    </citation>
    <scope>NUCLEOTIDE SEQUENCE [LARGE SCALE GENOMIC DNA]</scope>
    <source>
        <strain evidence="1">FI-OER-3-3</strain>
    </source>
</reference>
<keyword evidence="1" id="KW-0689">Ribosomal protein</keyword>
<dbReference type="VEuPathDB" id="MicrosporidiaDB:CWI37_1251p0010"/>